<gene>
    <name evidence="3" type="ORF">VC83_01671</name>
</gene>
<name>A0A177AJY4_9PEZI</name>
<keyword evidence="2" id="KW-0472">Membrane</keyword>
<evidence type="ECO:0000256" key="2">
    <source>
        <dbReference type="SAM" id="Phobius"/>
    </source>
</evidence>
<dbReference type="RefSeq" id="XP_024327374.1">
    <property type="nucleotide sequence ID" value="XM_024465345.1"/>
</dbReference>
<keyword evidence="2" id="KW-1133">Transmembrane helix</keyword>
<sequence length="120" mass="13999">MTQQRWRSNRARIMTIAPDTIFHFITFLYFILPSTPSTKPQNELPSAPADSERNRRGDGEIFYAYELPTHTQKTASRTIFTRIALHRRSVLCFSPSYPKMSQQFFTALFFDIRESADEEG</sequence>
<accession>A0A177AJY4</accession>
<feature type="region of interest" description="Disordered" evidence="1">
    <location>
        <begin position="36"/>
        <end position="56"/>
    </location>
</feature>
<dbReference type="Proteomes" id="UP000077154">
    <property type="component" value="Unassembled WGS sequence"/>
</dbReference>
<protein>
    <submittedName>
        <fullName evidence="3">Uncharacterized protein</fullName>
    </submittedName>
</protein>
<dbReference type="EMBL" id="KV441388">
    <property type="protein sequence ID" value="OAF62100.1"/>
    <property type="molecule type" value="Genomic_DNA"/>
</dbReference>
<dbReference type="AlphaFoldDB" id="A0A177AJY4"/>
<keyword evidence="2" id="KW-0812">Transmembrane</keyword>
<organism evidence="3">
    <name type="scientific">Pseudogymnoascus destructans</name>
    <dbReference type="NCBI Taxonomy" id="655981"/>
    <lineage>
        <taxon>Eukaryota</taxon>
        <taxon>Fungi</taxon>
        <taxon>Dikarya</taxon>
        <taxon>Ascomycota</taxon>
        <taxon>Pezizomycotina</taxon>
        <taxon>Leotiomycetes</taxon>
        <taxon>Thelebolales</taxon>
        <taxon>Thelebolaceae</taxon>
        <taxon>Pseudogymnoascus</taxon>
    </lineage>
</organism>
<reference evidence="3" key="1">
    <citation type="submission" date="2016-03" db="EMBL/GenBank/DDBJ databases">
        <title>Updated assembly of Pseudogymnoascus destructans, the fungus causing white-nose syndrome of bats.</title>
        <authorList>
            <person name="Palmer J.M."/>
            <person name="Drees K.P."/>
            <person name="Foster J.T."/>
            <person name="Lindner D.L."/>
        </authorList>
    </citation>
    <scope>NUCLEOTIDE SEQUENCE [LARGE SCALE GENOMIC DNA]</scope>
    <source>
        <strain evidence="3">20631-21</strain>
    </source>
</reference>
<feature type="transmembrane region" description="Helical" evidence="2">
    <location>
        <begin position="12"/>
        <end position="32"/>
    </location>
</feature>
<dbReference type="GeneID" id="36284759"/>
<evidence type="ECO:0000313" key="3">
    <source>
        <dbReference type="EMBL" id="OAF62100.1"/>
    </source>
</evidence>
<proteinExistence type="predicted"/>
<evidence type="ECO:0000256" key="1">
    <source>
        <dbReference type="SAM" id="MobiDB-lite"/>
    </source>
</evidence>